<reference evidence="1 2" key="1">
    <citation type="submission" date="2017-07" db="EMBL/GenBank/DDBJ databases">
        <title>Phylogenetic study on the rhizospheric bacterium Ochrobactrum sp. A44.</title>
        <authorList>
            <person name="Krzyzanowska D.M."/>
            <person name="Ossowicki A."/>
            <person name="Rajewska M."/>
            <person name="Maciag T."/>
            <person name="Kaczynski Z."/>
            <person name="Czerwicka M."/>
            <person name="Jafra S."/>
        </authorList>
    </citation>
    <scope>NUCLEOTIDE SEQUENCE [LARGE SCALE GENOMIC DNA]</scope>
    <source>
        <strain evidence="1 2">PR17</strain>
    </source>
</reference>
<evidence type="ECO:0000313" key="2">
    <source>
        <dbReference type="Proteomes" id="UP000216345"/>
    </source>
</evidence>
<protein>
    <submittedName>
        <fullName evidence="1">Uncharacterized protein</fullName>
    </submittedName>
</protein>
<accession>A0A256F597</accession>
<dbReference type="Proteomes" id="UP000216345">
    <property type="component" value="Unassembled WGS sequence"/>
</dbReference>
<gene>
    <name evidence="1" type="ORF">CEV32_2464</name>
</gene>
<sequence>MDTNIQISPSIQHVLSRKKFRIIETCSLRRHMQRPAALHFKIQIAAGQFLATVY</sequence>
<evidence type="ECO:0000313" key="1">
    <source>
        <dbReference type="EMBL" id="OYR10027.1"/>
    </source>
</evidence>
<dbReference type="EMBL" id="NNRK01000034">
    <property type="protein sequence ID" value="OYR10027.1"/>
    <property type="molecule type" value="Genomic_DNA"/>
</dbReference>
<comment type="caution">
    <text evidence="1">The sequence shown here is derived from an EMBL/GenBank/DDBJ whole genome shotgun (WGS) entry which is preliminary data.</text>
</comment>
<dbReference type="AlphaFoldDB" id="A0A256F597"/>
<organism evidence="1 2">
    <name type="scientific">Brucella rhizosphaerae</name>
    <dbReference type="NCBI Taxonomy" id="571254"/>
    <lineage>
        <taxon>Bacteria</taxon>
        <taxon>Pseudomonadati</taxon>
        <taxon>Pseudomonadota</taxon>
        <taxon>Alphaproteobacteria</taxon>
        <taxon>Hyphomicrobiales</taxon>
        <taxon>Brucellaceae</taxon>
        <taxon>Brucella/Ochrobactrum group</taxon>
        <taxon>Brucella</taxon>
    </lineage>
</organism>
<name>A0A256F597_9HYPH</name>
<proteinExistence type="predicted"/>
<keyword evidence="2" id="KW-1185">Reference proteome</keyword>